<dbReference type="Gene3D" id="2.40.50.100">
    <property type="match status" value="1"/>
</dbReference>
<dbReference type="SUPFAM" id="SSF111369">
    <property type="entry name" value="HlyD-like secretion proteins"/>
    <property type="match status" value="1"/>
</dbReference>
<gene>
    <name evidence="6" type="ORF">LIN78_04665</name>
</gene>
<accession>A0ABS8D3U0</accession>
<evidence type="ECO:0000256" key="2">
    <source>
        <dbReference type="SAM" id="Coils"/>
    </source>
</evidence>
<feature type="coiled-coil region" evidence="2">
    <location>
        <begin position="97"/>
        <end position="179"/>
    </location>
</feature>
<dbReference type="InterPro" id="IPR050739">
    <property type="entry name" value="MFP"/>
</dbReference>
<reference evidence="6" key="1">
    <citation type="submission" date="2021-10" db="EMBL/GenBank/DDBJ databases">
        <title>The complete genome sequence of Leeia sp. TBRC 13508.</title>
        <authorList>
            <person name="Charoenyingcharoen P."/>
            <person name="Yukphan P."/>
        </authorList>
    </citation>
    <scope>NUCLEOTIDE SEQUENCE</scope>
    <source>
        <strain evidence="6">TBRC 13508</strain>
    </source>
</reference>
<dbReference type="EMBL" id="JAJBZT010000002">
    <property type="protein sequence ID" value="MCB6182841.1"/>
    <property type="molecule type" value="Genomic_DNA"/>
</dbReference>
<dbReference type="Pfam" id="PF25963">
    <property type="entry name" value="Beta-barrel_AAEA"/>
    <property type="match status" value="1"/>
</dbReference>
<dbReference type="Gene3D" id="2.40.30.170">
    <property type="match status" value="1"/>
</dbReference>
<keyword evidence="2" id="KW-0175">Coiled coil</keyword>
<keyword evidence="3" id="KW-0472">Membrane</keyword>
<dbReference type="InterPro" id="IPR058633">
    <property type="entry name" value="EmrA/FarA_HH"/>
</dbReference>
<dbReference type="Pfam" id="PF25885">
    <property type="entry name" value="HH_EMRA"/>
    <property type="match status" value="1"/>
</dbReference>
<evidence type="ECO:0000256" key="3">
    <source>
        <dbReference type="SAM" id="Phobius"/>
    </source>
</evidence>
<dbReference type="RefSeq" id="WP_227178971.1">
    <property type="nucleotide sequence ID" value="NZ_JAJBZT010000002.1"/>
</dbReference>
<evidence type="ECO:0000259" key="5">
    <source>
        <dbReference type="Pfam" id="PF25963"/>
    </source>
</evidence>
<keyword evidence="7" id="KW-1185">Reference proteome</keyword>
<evidence type="ECO:0000256" key="1">
    <source>
        <dbReference type="ARBA" id="ARBA00004196"/>
    </source>
</evidence>
<feature type="domain" description="p-hydroxybenzoic acid efflux pump subunit AaeA-like beta-barrel" evidence="5">
    <location>
        <begin position="252"/>
        <end position="339"/>
    </location>
</feature>
<feature type="transmembrane region" description="Helical" evidence="3">
    <location>
        <begin position="22"/>
        <end position="43"/>
    </location>
</feature>
<sequence>MTDQQQNATTPAPAENGKRKKALTLLTTLFVLAGIGYATWYTLVGSKEEETDDAYVGGNLITLTPQVAGTVVSIHADETQPVKAGQLLVQMDPSDSKVALEDARAKLGEAVRQIRQQSANAAAADAQIDRTETDLKKAKDDLARRLPLLKDQAITGEEVAHAQDSVKQLESQLQIVKKQAVVAHAAIDGTTLATHPSVLRARATFIQAWLADKRNGLVAPINGVVSKRSVQVGQRIAPGTNLMSIVPLDNLWIDANFKEKQLRNLRINQPVEITTDIYGSDVTYHGKILGFSAGTGAAFSLLPAQNATGNWIKVVQRVPVRIALDPKELQAHPLRIGLSTLVKVDTHERNGQVLAPVGNGQAVYQTQVYDAEYQAASKEADQLVATNAGVKG</sequence>
<proteinExistence type="predicted"/>
<dbReference type="InterPro" id="IPR058634">
    <property type="entry name" value="AaeA-lik-b-barrel"/>
</dbReference>
<comment type="caution">
    <text evidence="6">The sequence shown here is derived from an EMBL/GenBank/DDBJ whole genome shotgun (WGS) entry which is preliminary data.</text>
</comment>
<evidence type="ECO:0000313" key="6">
    <source>
        <dbReference type="EMBL" id="MCB6182841.1"/>
    </source>
</evidence>
<organism evidence="6 7">
    <name type="scientific">Leeia speluncae</name>
    <dbReference type="NCBI Taxonomy" id="2884804"/>
    <lineage>
        <taxon>Bacteria</taxon>
        <taxon>Pseudomonadati</taxon>
        <taxon>Pseudomonadota</taxon>
        <taxon>Betaproteobacteria</taxon>
        <taxon>Neisseriales</taxon>
        <taxon>Leeiaceae</taxon>
        <taxon>Leeia</taxon>
    </lineage>
</organism>
<protein>
    <submittedName>
        <fullName evidence="6">HlyD family efflux transporter periplasmic adaptor subunit</fullName>
    </submittedName>
</protein>
<comment type="subcellular location">
    <subcellularLocation>
        <location evidence="1">Cell envelope</location>
    </subcellularLocation>
</comment>
<dbReference type="PANTHER" id="PTHR30386">
    <property type="entry name" value="MEMBRANE FUSION SUBUNIT OF EMRAB-TOLC MULTIDRUG EFFLUX PUMP"/>
    <property type="match status" value="1"/>
</dbReference>
<evidence type="ECO:0000259" key="4">
    <source>
        <dbReference type="Pfam" id="PF25885"/>
    </source>
</evidence>
<evidence type="ECO:0000313" key="7">
    <source>
        <dbReference type="Proteomes" id="UP001165395"/>
    </source>
</evidence>
<dbReference type="PANTHER" id="PTHR30386:SF19">
    <property type="entry name" value="MULTIDRUG EXPORT PROTEIN EMRA-RELATED"/>
    <property type="match status" value="1"/>
</dbReference>
<keyword evidence="3" id="KW-1133">Transmembrane helix</keyword>
<keyword evidence="3" id="KW-0812">Transmembrane</keyword>
<name>A0ABS8D3U0_9NEIS</name>
<feature type="domain" description="Multidrug export protein EmrA/FarA alpha-helical hairpin" evidence="4">
    <location>
        <begin position="95"/>
        <end position="214"/>
    </location>
</feature>
<dbReference type="Proteomes" id="UP001165395">
    <property type="component" value="Unassembled WGS sequence"/>
</dbReference>